<reference evidence="1 2" key="1">
    <citation type="submission" date="2016-11" db="EMBL/GenBank/DDBJ databases">
        <title>Study of marine rhodopsin-containing bacteria.</title>
        <authorList>
            <person name="Yoshizawa S."/>
            <person name="Kumagai Y."/>
            <person name="Kogure K."/>
        </authorList>
    </citation>
    <scope>NUCLEOTIDE SEQUENCE [LARGE SCALE GENOMIC DNA]</scope>
    <source>
        <strain evidence="1 2">SG-29</strain>
    </source>
</reference>
<keyword evidence="2" id="KW-1185">Reference proteome</keyword>
<dbReference type="InParanoid" id="A0A259TUR4"/>
<name>A0A259TUR4_9BACT</name>
<dbReference type="RefSeq" id="WP_094551572.1">
    <property type="nucleotide sequence ID" value="NZ_MQWB01000010.1"/>
</dbReference>
<evidence type="ECO:0000313" key="1">
    <source>
        <dbReference type="EMBL" id="OZC01440.1"/>
    </source>
</evidence>
<dbReference type="AlphaFoldDB" id="A0A259TUR4"/>
<evidence type="ECO:0000313" key="2">
    <source>
        <dbReference type="Proteomes" id="UP000216446"/>
    </source>
</evidence>
<dbReference type="Proteomes" id="UP000216446">
    <property type="component" value="Unassembled WGS sequence"/>
</dbReference>
<gene>
    <name evidence="1" type="ORF">BSZ36_17335</name>
</gene>
<organism evidence="1 2">
    <name type="scientific">Rubricoccus marinus</name>
    <dbReference type="NCBI Taxonomy" id="716817"/>
    <lineage>
        <taxon>Bacteria</taxon>
        <taxon>Pseudomonadati</taxon>
        <taxon>Rhodothermota</taxon>
        <taxon>Rhodothermia</taxon>
        <taxon>Rhodothermales</taxon>
        <taxon>Rubricoccaceae</taxon>
        <taxon>Rubricoccus</taxon>
    </lineage>
</organism>
<accession>A0A259TUR4</accession>
<protein>
    <submittedName>
        <fullName evidence="1">Uncharacterized protein</fullName>
    </submittedName>
</protein>
<proteinExistence type="predicted"/>
<sequence length="335" mass="36803">MTRHDKKVAWSRFVYALTRACSGFSRRFGHTPAQARAFVAVLALPALRARAIAAADACGYRDPADQLFAIEAVAFVLAERFDEWHTAEAAHPDLGDGDPDNPVVAAVYRHRPGRGGETESLYIATFSETVSGYGWGRSRMGELVGFRPVSSDLRAVTGPLDPRRIGFVNNSPRTRASRGFFARTWIKALLPPEARSAVGQARRARRRRKAALAGLPSRLVRLDGQPGRPTHSVQPEGHAEPLPEVFHATTKRDLFLASLDPATLALIEHYVGRDDFWRIATGDLYPDELAATLRVPRAGPGGIEEPGGIARHRALARHRAERQRREAQGQTALFA</sequence>
<comment type="caution">
    <text evidence="1">The sequence shown here is derived from an EMBL/GenBank/DDBJ whole genome shotgun (WGS) entry which is preliminary data.</text>
</comment>
<dbReference type="EMBL" id="MQWB01000010">
    <property type="protein sequence ID" value="OZC01440.1"/>
    <property type="molecule type" value="Genomic_DNA"/>
</dbReference>